<evidence type="ECO:0000256" key="4">
    <source>
        <dbReference type="ARBA" id="ARBA00023136"/>
    </source>
</evidence>
<keyword evidence="4 5" id="KW-0472">Membrane</keyword>
<evidence type="ECO:0000256" key="1">
    <source>
        <dbReference type="ARBA" id="ARBA00004141"/>
    </source>
</evidence>
<feature type="transmembrane region" description="Helical" evidence="5">
    <location>
        <begin position="80"/>
        <end position="103"/>
    </location>
</feature>
<evidence type="ECO:0008006" key="8">
    <source>
        <dbReference type="Google" id="ProtNLM"/>
    </source>
</evidence>
<feature type="transmembrane region" description="Helical" evidence="5">
    <location>
        <begin position="216"/>
        <end position="239"/>
    </location>
</feature>
<keyword evidence="3 5" id="KW-1133">Transmembrane helix</keyword>
<accession>A0A2T4VXB1</accession>
<feature type="transmembrane region" description="Helical" evidence="5">
    <location>
        <begin position="184"/>
        <end position="204"/>
    </location>
</feature>
<dbReference type="EMBL" id="PSQJ01000004">
    <property type="protein sequence ID" value="PTL86416.1"/>
    <property type="molecule type" value="Genomic_DNA"/>
</dbReference>
<sequence>MKNKLSLLQTLSIVSGYTCGAYFLVTFGSKMHEINILSLLIAFIFMCFFSAKYISMLNDLSQSTNSLNVRDMVVSIQPKYAMTCTWFFYIYFVLFVAIMTLLAKTTVDSLGFIPNIVQYGLIFSGLLLAGIYEKTLVRVDVFLNIIKFLFFSSFVIAGIFFFCSHPDISIIEKNISLGTDFSKINMGILYAITCCTGLDTILHLKNDMDEKDYNRAVRILPLFVGFVFISIILTSGFIFTPEEQVSNLIPTFFKNKLNFLLISRIELVLTLIMQLSGGMTALYLALKMGKLCLPKLITEKKIGISAATVAIWLVMFFVVGNTLFVFLEIFICIAWIHFPILNILKSRQLKQPLDLKAVGFFVVCLFLLIKSLYDVIQ</sequence>
<feature type="transmembrane region" description="Helical" evidence="5">
    <location>
        <begin position="109"/>
        <end position="129"/>
    </location>
</feature>
<protein>
    <recommendedName>
        <fullName evidence="8">Amino acid permease</fullName>
    </recommendedName>
</protein>
<feature type="transmembrane region" description="Helical" evidence="5">
    <location>
        <begin position="355"/>
        <end position="373"/>
    </location>
</feature>
<dbReference type="GO" id="GO:0016020">
    <property type="term" value="C:membrane"/>
    <property type="evidence" value="ECO:0007669"/>
    <property type="project" value="UniProtKB-SubCell"/>
</dbReference>
<feature type="transmembrane region" description="Helical" evidence="5">
    <location>
        <begin position="141"/>
        <end position="164"/>
    </location>
</feature>
<feature type="transmembrane region" description="Helical" evidence="5">
    <location>
        <begin position="259"/>
        <end position="286"/>
    </location>
</feature>
<feature type="transmembrane region" description="Helical" evidence="5">
    <location>
        <begin position="302"/>
        <end position="319"/>
    </location>
</feature>
<evidence type="ECO:0000256" key="2">
    <source>
        <dbReference type="ARBA" id="ARBA00022692"/>
    </source>
</evidence>
<dbReference type="InterPro" id="IPR002293">
    <property type="entry name" value="AA/rel_permease1"/>
</dbReference>
<dbReference type="Proteomes" id="UP000240811">
    <property type="component" value="Unassembled WGS sequence"/>
</dbReference>
<name>A0A2T4VXB1_9HYPH</name>
<reference evidence="7" key="1">
    <citation type="submission" date="2018-02" db="EMBL/GenBank/DDBJ databases">
        <title>Genome sequence of Candidatus Liberibacter europaeus.</title>
        <authorList>
            <person name="Frampton R.A."/>
            <person name="Thompson S.M."/>
            <person name="David C."/>
            <person name="Addison S.M."/>
            <person name="Smith G.R."/>
        </authorList>
    </citation>
    <scope>NUCLEOTIDE SEQUENCE [LARGE SCALE GENOMIC DNA]</scope>
</reference>
<organism evidence="6 7">
    <name type="scientific">Candidatus Liberibacter europaeus</name>
    <dbReference type="NCBI Taxonomy" id="744859"/>
    <lineage>
        <taxon>Bacteria</taxon>
        <taxon>Pseudomonadati</taxon>
        <taxon>Pseudomonadota</taxon>
        <taxon>Alphaproteobacteria</taxon>
        <taxon>Hyphomicrobiales</taxon>
        <taxon>Rhizobiaceae</taxon>
        <taxon>Liberibacter</taxon>
    </lineage>
</organism>
<comment type="subcellular location">
    <subcellularLocation>
        <location evidence="1">Membrane</location>
        <topology evidence="1">Multi-pass membrane protein</topology>
    </subcellularLocation>
</comment>
<dbReference type="AlphaFoldDB" id="A0A2T4VXB1"/>
<evidence type="ECO:0000313" key="7">
    <source>
        <dbReference type="Proteomes" id="UP000240811"/>
    </source>
</evidence>
<dbReference type="GO" id="GO:0022857">
    <property type="term" value="F:transmembrane transporter activity"/>
    <property type="evidence" value="ECO:0007669"/>
    <property type="project" value="InterPro"/>
</dbReference>
<evidence type="ECO:0000313" key="6">
    <source>
        <dbReference type="EMBL" id="PTL86416.1"/>
    </source>
</evidence>
<evidence type="ECO:0000256" key="5">
    <source>
        <dbReference type="SAM" id="Phobius"/>
    </source>
</evidence>
<gene>
    <name evidence="6" type="ORF">C4617_04255</name>
</gene>
<proteinExistence type="predicted"/>
<feature type="transmembrane region" description="Helical" evidence="5">
    <location>
        <begin position="36"/>
        <end position="54"/>
    </location>
</feature>
<comment type="caution">
    <text evidence="6">The sequence shown here is derived from an EMBL/GenBank/DDBJ whole genome shotgun (WGS) entry which is preliminary data.</text>
</comment>
<dbReference type="Pfam" id="PF13520">
    <property type="entry name" value="AA_permease_2"/>
    <property type="match status" value="1"/>
</dbReference>
<evidence type="ECO:0000256" key="3">
    <source>
        <dbReference type="ARBA" id="ARBA00022989"/>
    </source>
</evidence>
<keyword evidence="2 5" id="KW-0812">Transmembrane</keyword>